<evidence type="ECO:0000313" key="6">
    <source>
        <dbReference type="EMBL" id="KAG8235983.1"/>
    </source>
</evidence>
<name>A0A8K0P8J3_LADFU</name>
<dbReference type="EMBL" id="KZ308975">
    <property type="protein sequence ID" value="KAG8235983.1"/>
    <property type="molecule type" value="Genomic_DNA"/>
</dbReference>
<organism evidence="6 7">
    <name type="scientific">Ladona fulva</name>
    <name type="common">Scarce chaser dragonfly</name>
    <name type="synonym">Libellula fulva</name>
    <dbReference type="NCBI Taxonomy" id="123851"/>
    <lineage>
        <taxon>Eukaryota</taxon>
        <taxon>Metazoa</taxon>
        <taxon>Ecdysozoa</taxon>
        <taxon>Arthropoda</taxon>
        <taxon>Hexapoda</taxon>
        <taxon>Insecta</taxon>
        <taxon>Pterygota</taxon>
        <taxon>Palaeoptera</taxon>
        <taxon>Odonata</taxon>
        <taxon>Epiprocta</taxon>
        <taxon>Anisoptera</taxon>
        <taxon>Libelluloidea</taxon>
        <taxon>Libellulidae</taxon>
        <taxon>Ladona</taxon>
    </lineage>
</organism>
<gene>
    <name evidence="6" type="ORF">J437_LFUL015137</name>
</gene>
<feature type="domain" description="CCDC113/CCDC96 coiled-coil" evidence="5">
    <location>
        <begin position="108"/>
        <end position="208"/>
    </location>
</feature>
<dbReference type="AlphaFoldDB" id="A0A8K0P8J3"/>
<dbReference type="InterPro" id="IPR051885">
    <property type="entry name" value="CC_CF"/>
</dbReference>
<evidence type="ECO:0000256" key="2">
    <source>
        <dbReference type="ARBA" id="ARBA00023054"/>
    </source>
</evidence>
<dbReference type="GO" id="GO:0036064">
    <property type="term" value="C:ciliary basal body"/>
    <property type="evidence" value="ECO:0007669"/>
    <property type="project" value="TreeGrafter"/>
</dbReference>
<evidence type="ECO:0000313" key="7">
    <source>
        <dbReference type="Proteomes" id="UP000792457"/>
    </source>
</evidence>
<keyword evidence="2" id="KW-0175">Coiled coil</keyword>
<keyword evidence="7" id="KW-1185">Reference proteome</keyword>
<keyword evidence="3" id="KW-0966">Cell projection</keyword>
<dbReference type="GO" id="GO:0005930">
    <property type="term" value="C:axoneme"/>
    <property type="evidence" value="ECO:0007669"/>
    <property type="project" value="TreeGrafter"/>
</dbReference>
<evidence type="ECO:0000256" key="4">
    <source>
        <dbReference type="SAM" id="MobiDB-lite"/>
    </source>
</evidence>
<evidence type="ECO:0000256" key="1">
    <source>
        <dbReference type="ARBA" id="ARBA00004138"/>
    </source>
</evidence>
<reference evidence="6" key="1">
    <citation type="submission" date="2013-04" db="EMBL/GenBank/DDBJ databases">
        <authorList>
            <person name="Qu J."/>
            <person name="Murali S.C."/>
            <person name="Bandaranaike D."/>
            <person name="Bellair M."/>
            <person name="Blankenburg K."/>
            <person name="Chao H."/>
            <person name="Dinh H."/>
            <person name="Doddapaneni H."/>
            <person name="Downs B."/>
            <person name="Dugan-Rocha S."/>
            <person name="Elkadiri S."/>
            <person name="Gnanaolivu R.D."/>
            <person name="Hernandez B."/>
            <person name="Javaid M."/>
            <person name="Jayaseelan J.C."/>
            <person name="Lee S."/>
            <person name="Li M."/>
            <person name="Ming W."/>
            <person name="Munidasa M."/>
            <person name="Muniz J."/>
            <person name="Nguyen L."/>
            <person name="Ongeri F."/>
            <person name="Osuji N."/>
            <person name="Pu L.-L."/>
            <person name="Puazo M."/>
            <person name="Qu C."/>
            <person name="Quiroz J."/>
            <person name="Raj R."/>
            <person name="Weissenberger G."/>
            <person name="Xin Y."/>
            <person name="Zou X."/>
            <person name="Han Y."/>
            <person name="Richards S."/>
            <person name="Worley K."/>
            <person name="Muzny D."/>
            <person name="Gibbs R."/>
        </authorList>
    </citation>
    <scope>NUCLEOTIDE SEQUENCE</scope>
    <source>
        <strain evidence="6">Sampled in the wild</strain>
    </source>
</reference>
<dbReference type="PANTHER" id="PTHR15654:SF1">
    <property type="entry name" value="COILED-COIL DOMAIN-CONTAINING PROTEIN 96"/>
    <property type="match status" value="1"/>
</dbReference>
<dbReference type="PANTHER" id="PTHR15654">
    <property type="entry name" value="COILED-COIL DOMAIN-CONTAINING PROTEIN 113-RELATED"/>
    <property type="match status" value="1"/>
</dbReference>
<comment type="caution">
    <text evidence="6">The sequence shown here is derived from an EMBL/GenBank/DDBJ whole genome shotgun (WGS) entry which is preliminary data.</text>
</comment>
<feature type="region of interest" description="Disordered" evidence="4">
    <location>
        <begin position="220"/>
        <end position="269"/>
    </location>
</feature>
<dbReference type="GO" id="GO:0060271">
    <property type="term" value="P:cilium assembly"/>
    <property type="evidence" value="ECO:0007669"/>
    <property type="project" value="TreeGrafter"/>
</dbReference>
<proteinExistence type="predicted"/>
<dbReference type="InterPro" id="IPR025254">
    <property type="entry name" value="CCDC113/CCDC96_CC"/>
</dbReference>
<accession>A0A8K0P8J3</accession>
<protein>
    <recommendedName>
        <fullName evidence="5">CCDC113/CCDC96 coiled-coil domain-containing protein</fullName>
    </recommendedName>
</protein>
<dbReference type="Pfam" id="PF13870">
    <property type="entry name" value="CCDC113_CCDC96_CC"/>
    <property type="match status" value="1"/>
</dbReference>
<dbReference type="Proteomes" id="UP000792457">
    <property type="component" value="Unassembled WGS sequence"/>
</dbReference>
<feature type="compositionally biased region" description="Polar residues" evidence="4">
    <location>
        <begin position="220"/>
        <end position="238"/>
    </location>
</feature>
<evidence type="ECO:0000256" key="3">
    <source>
        <dbReference type="ARBA" id="ARBA00023273"/>
    </source>
</evidence>
<comment type="subcellular location">
    <subcellularLocation>
        <location evidence="1">Cell projection</location>
        <location evidence="1">Cilium</location>
    </subcellularLocation>
</comment>
<dbReference type="OrthoDB" id="8197815at2759"/>
<evidence type="ECO:0000259" key="5">
    <source>
        <dbReference type="Pfam" id="PF13870"/>
    </source>
</evidence>
<sequence length="269" mass="30371">MYVEGKSVLGGLEDSQAELLYRKNLSAFEDILDKSTNEKAKMDLKSAELFQIWNESQNNAAEEVDSLLKAEEMYGNGHIKCSSGKILQEKDISFLVNRHKEVITELTVAVLKYIRVRDALSEKEAALKSLEDLGEGLSLINYELLNMEKLGMQNRIEERNVALDQFNGKIEAAIVALSHFKEKVISCTEMVNELKKKLKRQQSQKDKSLTQKSKYVNCSATHSNYSSVRNTSNYMSEENGSKKQSQKQDGAHNGKICKGRPSIENIVQK</sequence>
<reference evidence="6" key="2">
    <citation type="submission" date="2017-10" db="EMBL/GenBank/DDBJ databases">
        <title>Ladona fulva Genome sequencing and assembly.</title>
        <authorList>
            <person name="Murali S."/>
            <person name="Richards S."/>
            <person name="Bandaranaike D."/>
            <person name="Bellair M."/>
            <person name="Blankenburg K."/>
            <person name="Chao H."/>
            <person name="Dinh H."/>
            <person name="Doddapaneni H."/>
            <person name="Dugan-Rocha S."/>
            <person name="Elkadiri S."/>
            <person name="Gnanaolivu R."/>
            <person name="Hernandez B."/>
            <person name="Skinner E."/>
            <person name="Javaid M."/>
            <person name="Lee S."/>
            <person name="Li M."/>
            <person name="Ming W."/>
            <person name="Munidasa M."/>
            <person name="Muniz J."/>
            <person name="Nguyen L."/>
            <person name="Hughes D."/>
            <person name="Osuji N."/>
            <person name="Pu L.-L."/>
            <person name="Puazo M."/>
            <person name="Qu C."/>
            <person name="Quiroz J."/>
            <person name="Raj R."/>
            <person name="Weissenberger G."/>
            <person name="Xin Y."/>
            <person name="Zou X."/>
            <person name="Han Y."/>
            <person name="Worley K."/>
            <person name="Muzny D."/>
            <person name="Gibbs R."/>
        </authorList>
    </citation>
    <scope>NUCLEOTIDE SEQUENCE</scope>
    <source>
        <strain evidence="6">Sampled in the wild</strain>
    </source>
</reference>